<dbReference type="InterPro" id="IPR014014">
    <property type="entry name" value="RNA_helicase_DEAD_Q_motif"/>
</dbReference>
<feature type="region of interest" description="Disordered" evidence="8">
    <location>
        <begin position="174"/>
        <end position="193"/>
    </location>
</feature>
<reference evidence="12" key="1">
    <citation type="submission" date="2025-08" db="UniProtKB">
        <authorList>
            <consortium name="RefSeq"/>
        </authorList>
    </citation>
    <scope>IDENTIFICATION</scope>
    <source>
        <tissue evidence="12">Whole insect</tissue>
    </source>
</reference>
<dbReference type="RefSeq" id="XP_028134003.1">
    <property type="nucleotide sequence ID" value="XM_028278202.1"/>
</dbReference>
<dbReference type="PROSITE" id="PS51192">
    <property type="entry name" value="HELICASE_ATP_BIND_1"/>
    <property type="match status" value="1"/>
</dbReference>
<dbReference type="InParanoid" id="A0A6P7FLZ5"/>
<dbReference type="Pfam" id="PF00270">
    <property type="entry name" value="DEAD"/>
    <property type="match status" value="1"/>
</dbReference>
<proteinExistence type="inferred from homology"/>
<evidence type="ECO:0000256" key="3">
    <source>
        <dbReference type="ARBA" id="ARBA00022806"/>
    </source>
</evidence>
<keyword evidence="2 7" id="KW-0378">Hydrolase</keyword>
<dbReference type="SMART" id="SM00490">
    <property type="entry name" value="HELICc"/>
    <property type="match status" value="1"/>
</dbReference>
<keyword evidence="5 7" id="KW-0694">RNA-binding</keyword>
<feature type="domain" description="Helicase C-terminal" evidence="10">
    <location>
        <begin position="412"/>
        <end position="559"/>
    </location>
</feature>
<protein>
    <recommendedName>
        <fullName evidence="7">ATP-dependent RNA helicase</fullName>
        <ecNumber evidence="7">3.6.4.13</ecNumber>
    </recommendedName>
</protein>
<dbReference type="GO" id="GO:0005524">
    <property type="term" value="F:ATP binding"/>
    <property type="evidence" value="ECO:0007669"/>
    <property type="project" value="UniProtKB-UniRule"/>
</dbReference>
<organism evidence="12">
    <name type="scientific">Diabrotica virgifera virgifera</name>
    <name type="common">western corn rootworm</name>
    <dbReference type="NCBI Taxonomy" id="50390"/>
    <lineage>
        <taxon>Eukaryota</taxon>
        <taxon>Metazoa</taxon>
        <taxon>Ecdysozoa</taxon>
        <taxon>Arthropoda</taxon>
        <taxon>Hexapoda</taxon>
        <taxon>Insecta</taxon>
        <taxon>Pterygota</taxon>
        <taxon>Neoptera</taxon>
        <taxon>Endopterygota</taxon>
        <taxon>Coleoptera</taxon>
        <taxon>Polyphaga</taxon>
        <taxon>Cucujiformia</taxon>
        <taxon>Chrysomeloidea</taxon>
        <taxon>Chrysomelidae</taxon>
        <taxon>Galerucinae</taxon>
        <taxon>Diabroticina</taxon>
        <taxon>Diabroticites</taxon>
        <taxon>Diabrotica</taxon>
    </lineage>
</organism>
<evidence type="ECO:0000256" key="8">
    <source>
        <dbReference type="SAM" id="MobiDB-lite"/>
    </source>
</evidence>
<evidence type="ECO:0000256" key="7">
    <source>
        <dbReference type="RuleBase" id="RU365068"/>
    </source>
</evidence>
<feature type="domain" description="DEAD-box RNA helicase Q" evidence="11">
    <location>
        <begin position="103"/>
        <end position="131"/>
    </location>
</feature>
<keyword evidence="1 7" id="KW-0547">Nucleotide-binding</keyword>
<comment type="domain">
    <text evidence="7">The Q motif is unique to and characteristic of the DEAD box family of RNA helicases and controls ATP binding and hydrolysis.</text>
</comment>
<dbReference type="PANTHER" id="PTHR24031">
    <property type="entry name" value="RNA HELICASE"/>
    <property type="match status" value="1"/>
</dbReference>
<feature type="region of interest" description="Disordered" evidence="8">
    <location>
        <begin position="40"/>
        <end position="70"/>
    </location>
</feature>
<accession>A0A6P7FLZ5</accession>
<evidence type="ECO:0000313" key="12">
    <source>
        <dbReference type="RefSeq" id="XP_028134003.1"/>
    </source>
</evidence>
<feature type="domain" description="Helicase ATP-binding" evidence="9">
    <location>
        <begin position="135"/>
        <end position="360"/>
    </location>
</feature>
<evidence type="ECO:0000256" key="6">
    <source>
        <dbReference type="PROSITE-ProRule" id="PRU00552"/>
    </source>
</evidence>
<comment type="catalytic activity">
    <reaction evidence="7">
        <text>ATP + H2O = ADP + phosphate + H(+)</text>
        <dbReference type="Rhea" id="RHEA:13065"/>
        <dbReference type="ChEBI" id="CHEBI:15377"/>
        <dbReference type="ChEBI" id="CHEBI:15378"/>
        <dbReference type="ChEBI" id="CHEBI:30616"/>
        <dbReference type="ChEBI" id="CHEBI:43474"/>
        <dbReference type="ChEBI" id="CHEBI:456216"/>
        <dbReference type="EC" id="3.6.4.13"/>
    </reaction>
</comment>
<dbReference type="PROSITE" id="PS51194">
    <property type="entry name" value="HELICASE_CTER"/>
    <property type="match status" value="1"/>
</dbReference>
<dbReference type="SUPFAM" id="SSF52540">
    <property type="entry name" value="P-loop containing nucleoside triphosphate hydrolases"/>
    <property type="match status" value="2"/>
</dbReference>
<dbReference type="InterPro" id="IPR027417">
    <property type="entry name" value="P-loop_NTPase"/>
</dbReference>
<evidence type="ECO:0000256" key="1">
    <source>
        <dbReference type="ARBA" id="ARBA00022741"/>
    </source>
</evidence>
<dbReference type="CDD" id="cd18787">
    <property type="entry name" value="SF2_C_DEAD"/>
    <property type="match status" value="1"/>
</dbReference>
<keyword evidence="4 7" id="KW-0067">ATP-binding</keyword>
<comment type="function">
    <text evidence="7">RNA helicase.</text>
</comment>
<comment type="similarity">
    <text evidence="7">Belongs to the DEAD box helicase family.</text>
</comment>
<dbReference type="CDD" id="cd17946">
    <property type="entry name" value="DEADc_DDX24"/>
    <property type="match status" value="1"/>
</dbReference>
<name>A0A6P7FLZ5_DIAVI</name>
<evidence type="ECO:0000259" key="9">
    <source>
        <dbReference type="PROSITE" id="PS51192"/>
    </source>
</evidence>
<sequence>MTKYIKGNWKPVAIDSNVFSGDMTDLIGIEECTDYDLNEFSSKKPQKRNLPNEENIPKKKRKNVNKERNKQHIEIDHFTPSKSGNTSGIEDEAESTKNDLDVTAWNSFGLPESILKALAELGYSNPTQIQELTLPSAILGRRDILGAAETGSGKTLAFGLPILTGILKVKEKHSVMEDEKEDESNSDESDFEDDIKEDTGCVKLINDVSMKETSKLKPLFALVLTPTRELAIQVKNHLVAVAKYTGVSVAVVVGGMAAVKQERILSKGPEIVVATPGRLWELIQQGNLHLSQIDSIRFLAIDETDRMLEKGHFQELHELLERINLDEKKLKQRQTFVFSATLTLIHALPNYLKNKSKLKKSKKVNEMTPTQKLQKIVEMLGMNNPKVVDISEGKGTSETLTECRITCNIDEKDYYLFYFIKRHPGRTLVFCNSIGCVKRLAALLNLLECNPLPLHASMQQRQRLKNLERFRDNDNGILVATDVAARGLDIPQIDHVLHYQTPRTSESYVHRSGRTARASRQGITILLMEPNELPNYLKLCKTLGKSKFSEFFFVAGEHRSSSLPLEADLLLSCEEMRDVWNYVFSDNDEMSRMRFLDQLQLQIIQTRHLQQILFISRKYDSEEVHSQKKILETKKKHLASLLNTPIFPKGFYEKYPLFSKALPGYKEDNEHEKAVDLVKNIINQSSKEKSRTKNLFKPKKFNKDKPKGVGLSFKFNNKKDLNKGKKGMKKRK</sequence>
<dbReference type="GO" id="GO:0003724">
    <property type="term" value="F:RNA helicase activity"/>
    <property type="evidence" value="ECO:0007669"/>
    <property type="project" value="UniProtKB-EC"/>
</dbReference>
<feature type="compositionally biased region" description="Acidic residues" evidence="8">
    <location>
        <begin position="178"/>
        <end position="193"/>
    </location>
</feature>
<dbReference type="GO" id="GO:0003723">
    <property type="term" value="F:RNA binding"/>
    <property type="evidence" value="ECO:0007669"/>
    <property type="project" value="UniProtKB-UniRule"/>
</dbReference>
<dbReference type="Pfam" id="PF00271">
    <property type="entry name" value="Helicase_C"/>
    <property type="match status" value="1"/>
</dbReference>
<dbReference type="InterPro" id="IPR001650">
    <property type="entry name" value="Helicase_C-like"/>
</dbReference>
<dbReference type="InterPro" id="IPR011545">
    <property type="entry name" value="DEAD/DEAH_box_helicase_dom"/>
</dbReference>
<feature type="short sequence motif" description="Q motif" evidence="6">
    <location>
        <begin position="103"/>
        <end position="131"/>
    </location>
</feature>
<feature type="region of interest" description="Disordered" evidence="8">
    <location>
        <begin position="688"/>
        <end position="732"/>
    </location>
</feature>
<evidence type="ECO:0000256" key="5">
    <source>
        <dbReference type="ARBA" id="ARBA00022884"/>
    </source>
</evidence>
<dbReference type="EC" id="3.6.4.13" evidence="7"/>
<dbReference type="FunCoup" id="A0A6P7FLZ5">
    <property type="interactions" value="2177"/>
</dbReference>
<dbReference type="AlphaFoldDB" id="A0A6P7FLZ5"/>
<evidence type="ECO:0000256" key="4">
    <source>
        <dbReference type="ARBA" id="ARBA00022840"/>
    </source>
</evidence>
<dbReference type="PROSITE" id="PS51195">
    <property type="entry name" value="Q_MOTIF"/>
    <property type="match status" value="1"/>
</dbReference>
<evidence type="ECO:0000256" key="2">
    <source>
        <dbReference type="ARBA" id="ARBA00022801"/>
    </source>
</evidence>
<dbReference type="InterPro" id="IPR014001">
    <property type="entry name" value="Helicase_ATP-bd"/>
</dbReference>
<evidence type="ECO:0000259" key="10">
    <source>
        <dbReference type="PROSITE" id="PS51194"/>
    </source>
</evidence>
<dbReference type="SMART" id="SM00487">
    <property type="entry name" value="DEXDc"/>
    <property type="match status" value="1"/>
</dbReference>
<evidence type="ECO:0000259" key="11">
    <source>
        <dbReference type="PROSITE" id="PS51195"/>
    </source>
</evidence>
<dbReference type="OrthoDB" id="4310724at2759"/>
<gene>
    <name evidence="12" type="primary">LOC114329179</name>
</gene>
<dbReference type="Gene3D" id="3.40.50.300">
    <property type="entry name" value="P-loop containing nucleotide triphosphate hydrolases"/>
    <property type="match status" value="2"/>
</dbReference>
<dbReference type="GO" id="GO:0016787">
    <property type="term" value="F:hydrolase activity"/>
    <property type="evidence" value="ECO:0007669"/>
    <property type="project" value="UniProtKB-KW"/>
</dbReference>
<keyword evidence="3 7" id="KW-0347">Helicase</keyword>